<dbReference type="RefSeq" id="WP_345729702.1">
    <property type="nucleotide sequence ID" value="NZ_BAAAYN010000025.1"/>
</dbReference>
<accession>A0ABP6T1P7</accession>
<evidence type="ECO:0000313" key="2">
    <source>
        <dbReference type="EMBL" id="GAA3389575.1"/>
    </source>
</evidence>
<reference evidence="3" key="1">
    <citation type="journal article" date="2019" name="Int. J. Syst. Evol. Microbiol.">
        <title>The Global Catalogue of Microorganisms (GCM) 10K type strain sequencing project: providing services to taxonomists for standard genome sequencing and annotation.</title>
        <authorList>
            <consortium name="The Broad Institute Genomics Platform"/>
            <consortium name="The Broad Institute Genome Sequencing Center for Infectious Disease"/>
            <person name="Wu L."/>
            <person name="Ma J."/>
        </authorList>
    </citation>
    <scope>NUCLEOTIDE SEQUENCE [LARGE SCALE GENOMIC DNA]</scope>
    <source>
        <strain evidence="3">JCM 9458</strain>
    </source>
</reference>
<evidence type="ECO:0000259" key="1">
    <source>
        <dbReference type="Pfam" id="PF01872"/>
    </source>
</evidence>
<dbReference type="Gene3D" id="3.40.430.10">
    <property type="entry name" value="Dihydrofolate Reductase, subunit A"/>
    <property type="match status" value="1"/>
</dbReference>
<dbReference type="SUPFAM" id="SSF53597">
    <property type="entry name" value="Dihydrofolate reductase-like"/>
    <property type="match status" value="1"/>
</dbReference>
<feature type="domain" description="Bacterial bifunctional deaminase-reductase C-terminal" evidence="1">
    <location>
        <begin position="3"/>
        <end position="187"/>
    </location>
</feature>
<dbReference type="Pfam" id="PF01872">
    <property type="entry name" value="RibD_C"/>
    <property type="match status" value="1"/>
</dbReference>
<comment type="caution">
    <text evidence="2">The sequence shown here is derived from an EMBL/GenBank/DDBJ whole genome shotgun (WGS) entry which is preliminary data.</text>
</comment>
<evidence type="ECO:0000313" key="3">
    <source>
        <dbReference type="Proteomes" id="UP001501676"/>
    </source>
</evidence>
<organism evidence="2 3">
    <name type="scientific">Cryptosporangium minutisporangium</name>
    <dbReference type="NCBI Taxonomy" id="113569"/>
    <lineage>
        <taxon>Bacteria</taxon>
        <taxon>Bacillati</taxon>
        <taxon>Actinomycetota</taxon>
        <taxon>Actinomycetes</taxon>
        <taxon>Cryptosporangiales</taxon>
        <taxon>Cryptosporangiaceae</taxon>
        <taxon>Cryptosporangium</taxon>
    </lineage>
</organism>
<dbReference type="EMBL" id="BAAAYN010000025">
    <property type="protein sequence ID" value="GAA3389575.1"/>
    <property type="molecule type" value="Genomic_DNA"/>
</dbReference>
<gene>
    <name evidence="2" type="ORF">GCM10020369_40190</name>
</gene>
<dbReference type="InterPro" id="IPR002734">
    <property type="entry name" value="RibDG_C"/>
</dbReference>
<sequence>MSTVIVGLSVSLDGYIAGAGDGVDAPLGRGGEALFAWMTAGADNPAEPRLAPTGASKSIVDEWQRTTGAMISGRRTFDIARGWSGGHPIDAPIFVLTHRPPTEGGAVAGWSDRVSFVTEGIERALDLAGEAAGDRVVALGSADVTRQALRVGRLDEIEVSVVPVLLGSGVRLFDEIGPVTLEQTRVVVGDGVTHLRYRVCR</sequence>
<dbReference type="PANTHER" id="PTHR38011:SF12">
    <property type="entry name" value="BIFUNCTIONAL DEAMINASE-REDUCTASE DOMAIN PROTEIN"/>
    <property type="match status" value="1"/>
</dbReference>
<dbReference type="Proteomes" id="UP001501676">
    <property type="component" value="Unassembled WGS sequence"/>
</dbReference>
<name>A0ABP6T1P7_9ACTN</name>
<proteinExistence type="predicted"/>
<protein>
    <submittedName>
        <fullName evidence="2">Dihydrofolate reductase family protein</fullName>
    </submittedName>
</protein>
<keyword evidence="3" id="KW-1185">Reference proteome</keyword>
<dbReference type="PANTHER" id="PTHR38011">
    <property type="entry name" value="DIHYDROFOLATE REDUCTASE FAMILY PROTEIN (AFU_ORTHOLOGUE AFUA_8G06820)"/>
    <property type="match status" value="1"/>
</dbReference>
<dbReference type="InterPro" id="IPR050765">
    <property type="entry name" value="Riboflavin_Biosynth_HTPR"/>
</dbReference>
<dbReference type="InterPro" id="IPR024072">
    <property type="entry name" value="DHFR-like_dom_sf"/>
</dbReference>